<proteinExistence type="predicted"/>
<feature type="compositionally biased region" description="Basic and acidic residues" evidence="1">
    <location>
        <begin position="1"/>
        <end position="15"/>
    </location>
</feature>
<name>A0A2N9J9M6_FAGSY</name>
<organism evidence="2">
    <name type="scientific">Fagus sylvatica</name>
    <name type="common">Beechnut</name>
    <dbReference type="NCBI Taxonomy" id="28930"/>
    <lineage>
        <taxon>Eukaryota</taxon>
        <taxon>Viridiplantae</taxon>
        <taxon>Streptophyta</taxon>
        <taxon>Embryophyta</taxon>
        <taxon>Tracheophyta</taxon>
        <taxon>Spermatophyta</taxon>
        <taxon>Magnoliopsida</taxon>
        <taxon>eudicotyledons</taxon>
        <taxon>Gunneridae</taxon>
        <taxon>Pentapetalae</taxon>
        <taxon>rosids</taxon>
        <taxon>fabids</taxon>
        <taxon>Fagales</taxon>
        <taxon>Fagaceae</taxon>
        <taxon>Fagus</taxon>
    </lineage>
</organism>
<evidence type="ECO:0000313" key="2">
    <source>
        <dbReference type="EMBL" id="SPD33558.1"/>
    </source>
</evidence>
<gene>
    <name evidence="2" type="ORF">FSB_LOCUS61440</name>
</gene>
<dbReference type="EMBL" id="OIVN01006460">
    <property type="protein sequence ID" value="SPD33558.1"/>
    <property type="molecule type" value="Genomic_DNA"/>
</dbReference>
<evidence type="ECO:0000256" key="1">
    <source>
        <dbReference type="SAM" id="MobiDB-lite"/>
    </source>
</evidence>
<feature type="region of interest" description="Disordered" evidence="1">
    <location>
        <begin position="1"/>
        <end position="23"/>
    </location>
</feature>
<dbReference type="AlphaFoldDB" id="A0A2N9J9M6"/>
<protein>
    <submittedName>
        <fullName evidence="2">Uncharacterized protein</fullName>
    </submittedName>
</protein>
<accession>A0A2N9J9M6</accession>
<sequence length="101" mass="11122">MEYLACEKPKEDGRARKATAADQSKNGMLEPWLQSKGLSDAKSRQQLQLAVAVWATVQAAPDAVFSTAATSLKPNDASDPNRVKCQGILFVFSWFCVEIWC</sequence>
<reference evidence="2" key="1">
    <citation type="submission" date="2018-02" db="EMBL/GenBank/DDBJ databases">
        <authorList>
            <person name="Cohen D.B."/>
            <person name="Kent A.D."/>
        </authorList>
    </citation>
    <scope>NUCLEOTIDE SEQUENCE</scope>
</reference>